<keyword evidence="5 6" id="KW-0804">Transcription</keyword>
<keyword evidence="9" id="KW-1185">Reference proteome</keyword>
<feature type="domain" description="NusB/RsmB/TIM44" evidence="7">
    <location>
        <begin position="6"/>
        <end position="133"/>
    </location>
</feature>
<comment type="similarity">
    <text evidence="1 6">Belongs to the NusB family.</text>
</comment>
<dbReference type="InterPro" id="IPR011605">
    <property type="entry name" value="NusB_fam"/>
</dbReference>
<dbReference type="InterPro" id="IPR006027">
    <property type="entry name" value="NusB_RsmB_TIM44"/>
</dbReference>
<dbReference type="EMBL" id="BAAAOB010000002">
    <property type="protein sequence ID" value="GAA1790528.1"/>
    <property type="molecule type" value="Genomic_DNA"/>
</dbReference>
<keyword evidence="4 6" id="KW-0805">Transcription regulation</keyword>
<dbReference type="HAMAP" id="MF_00073">
    <property type="entry name" value="NusB"/>
    <property type="match status" value="1"/>
</dbReference>
<sequence length="139" mass="15661">MSARSKARKRALDMLFQADVRGEELRSVVLAESGRASAEPDRMESWLYAREIVDGVEDHREQIDELISSYAQGWSLDRMPNVDRALLRVAAWEILFNDEVPAPVAIDEAVELAKEYSTEDSSRFVNGVLGKIAEHARNV</sequence>
<dbReference type="CDD" id="cd00619">
    <property type="entry name" value="Terminator_NusB"/>
    <property type="match status" value="1"/>
</dbReference>
<evidence type="ECO:0000256" key="4">
    <source>
        <dbReference type="ARBA" id="ARBA00023015"/>
    </source>
</evidence>
<name>A0ABN2LJI5_9MICO</name>
<evidence type="ECO:0000256" key="1">
    <source>
        <dbReference type="ARBA" id="ARBA00005952"/>
    </source>
</evidence>
<comment type="caution">
    <text evidence="8">The sequence shown here is derived from an EMBL/GenBank/DDBJ whole genome shotgun (WGS) entry which is preliminary data.</text>
</comment>
<accession>A0ABN2LJI5</accession>
<dbReference type="Pfam" id="PF01029">
    <property type="entry name" value="NusB"/>
    <property type="match status" value="1"/>
</dbReference>
<keyword evidence="3 6" id="KW-0694">RNA-binding</keyword>
<dbReference type="InterPro" id="IPR035926">
    <property type="entry name" value="NusB-like_sf"/>
</dbReference>
<evidence type="ECO:0000313" key="8">
    <source>
        <dbReference type="EMBL" id="GAA1790528.1"/>
    </source>
</evidence>
<evidence type="ECO:0000256" key="6">
    <source>
        <dbReference type="HAMAP-Rule" id="MF_00073"/>
    </source>
</evidence>
<organism evidence="8 9">
    <name type="scientific">Leucobacter iarius</name>
    <dbReference type="NCBI Taxonomy" id="333963"/>
    <lineage>
        <taxon>Bacteria</taxon>
        <taxon>Bacillati</taxon>
        <taxon>Actinomycetota</taxon>
        <taxon>Actinomycetes</taxon>
        <taxon>Micrococcales</taxon>
        <taxon>Microbacteriaceae</taxon>
        <taxon>Leucobacter</taxon>
    </lineage>
</organism>
<dbReference type="Gene3D" id="1.10.940.10">
    <property type="entry name" value="NusB-like"/>
    <property type="match status" value="1"/>
</dbReference>
<protein>
    <recommendedName>
        <fullName evidence="6">Transcription antitermination protein NusB</fullName>
    </recommendedName>
    <alternativeName>
        <fullName evidence="6">Antitermination factor NusB</fullName>
    </alternativeName>
</protein>
<comment type="function">
    <text evidence="6">Involved in transcription antitermination. Required for transcription of ribosomal RNA (rRNA) genes. Binds specifically to the boxA antiterminator sequence of the ribosomal RNA (rrn) operons.</text>
</comment>
<evidence type="ECO:0000256" key="2">
    <source>
        <dbReference type="ARBA" id="ARBA00022814"/>
    </source>
</evidence>
<dbReference type="PANTHER" id="PTHR11078">
    <property type="entry name" value="N UTILIZATION SUBSTANCE PROTEIN B-RELATED"/>
    <property type="match status" value="1"/>
</dbReference>
<evidence type="ECO:0000313" key="9">
    <source>
        <dbReference type="Proteomes" id="UP001500851"/>
    </source>
</evidence>
<proteinExistence type="inferred from homology"/>
<dbReference type="RefSeq" id="WP_046456632.1">
    <property type="nucleotide sequence ID" value="NZ_BAAAOB010000002.1"/>
</dbReference>
<evidence type="ECO:0000256" key="5">
    <source>
        <dbReference type="ARBA" id="ARBA00023163"/>
    </source>
</evidence>
<dbReference type="NCBIfam" id="TIGR01951">
    <property type="entry name" value="nusB"/>
    <property type="match status" value="1"/>
</dbReference>
<keyword evidence="2 6" id="KW-0889">Transcription antitermination</keyword>
<gene>
    <name evidence="6" type="primary">nusB</name>
    <name evidence="8" type="ORF">GCM10009768_19410</name>
</gene>
<dbReference type="Proteomes" id="UP001500851">
    <property type="component" value="Unassembled WGS sequence"/>
</dbReference>
<dbReference type="SUPFAM" id="SSF48013">
    <property type="entry name" value="NusB-like"/>
    <property type="match status" value="1"/>
</dbReference>
<reference evidence="8 9" key="1">
    <citation type="journal article" date="2019" name="Int. J. Syst. Evol. Microbiol.">
        <title>The Global Catalogue of Microorganisms (GCM) 10K type strain sequencing project: providing services to taxonomists for standard genome sequencing and annotation.</title>
        <authorList>
            <consortium name="The Broad Institute Genomics Platform"/>
            <consortium name="The Broad Institute Genome Sequencing Center for Infectious Disease"/>
            <person name="Wu L."/>
            <person name="Ma J."/>
        </authorList>
    </citation>
    <scope>NUCLEOTIDE SEQUENCE [LARGE SCALE GENOMIC DNA]</scope>
    <source>
        <strain evidence="8 9">JCM 14736</strain>
    </source>
</reference>
<evidence type="ECO:0000259" key="7">
    <source>
        <dbReference type="Pfam" id="PF01029"/>
    </source>
</evidence>
<evidence type="ECO:0000256" key="3">
    <source>
        <dbReference type="ARBA" id="ARBA00022884"/>
    </source>
</evidence>
<dbReference type="PANTHER" id="PTHR11078:SF3">
    <property type="entry name" value="ANTITERMINATION NUSB DOMAIN-CONTAINING PROTEIN"/>
    <property type="match status" value="1"/>
</dbReference>